<keyword evidence="6 10" id="KW-0812">Transmembrane</keyword>
<dbReference type="PANTHER" id="PTHR30133">
    <property type="entry name" value="CATIONIC AMINO ACID TRANSPORTER, MEMBRANE COMPONENT"/>
    <property type="match status" value="1"/>
</dbReference>
<keyword evidence="7" id="KW-0029">Amino-acid transport</keyword>
<protein>
    <submittedName>
        <fullName evidence="12">Octopine transport system permease protein OccQ</fullName>
    </submittedName>
</protein>
<keyword evidence="8 10" id="KW-1133">Transmembrane helix</keyword>
<evidence type="ECO:0000256" key="5">
    <source>
        <dbReference type="ARBA" id="ARBA00022519"/>
    </source>
</evidence>
<evidence type="ECO:0000259" key="11">
    <source>
        <dbReference type="PROSITE" id="PS50928"/>
    </source>
</evidence>
<keyword evidence="5" id="KW-0997">Cell inner membrane</keyword>
<feature type="transmembrane region" description="Helical" evidence="10">
    <location>
        <begin position="59"/>
        <end position="80"/>
    </location>
</feature>
<evidence type="ECO:0000256" key="8">
    <source>
        <dbReference type="ARBA" id="ARBA00022989"/>
    </source>
</evidence>
<keyword evidence="4" id="KW-1003">Cell membrane</keyword>
<dbReference type="InterPro" id="IPR035906">
    <property type="entry name" value="MetI-like_sf"/>
</dbReference>
<keyword evidence="3 10" id="KW-0813">Transport</keyword>
<comment type="caution">
    <text evidence="12">The sequence shown here is derived from an EMBL/GenBank/DDBJ whole genome shotgun (WGS) entry which is preliminary data.</text>
</comment>
<keyword evidence="9 10" id="KW-0472">Membrane</keyword>
<dbReference type="EMBL" id="CAKLCM010000003">
    <property type="protein sequence ID" value="CAH0529864.1"/>
    <property type="molecule type" value="Genomic_DNA"/>
</dbReference>
<dbReference type="Pfam" id="PF00528">
    <property type="entry name" value="BPD_transp_1"/>
    <property type="match status" value="1"/>
</dbReference>
<dbReference type="PROSITE" id="PS50928">
    <property type="entry name" value="ABC_TM1"/>
    <property type="match status" value="1"/>
</dbReference>
<evidence type="ECO:0000313" key="13">
    <source>
        <dbReference type="Proteomes" id="UP000838160"/>
    </source>
</evidence>
<feature type="transmembrane region" description="Helical" evidence="10">
    <location>
        <begin position="200"/>
        <end position="222"/>
    </location>
</feature>
<name>A0ABN8DKL3_9VIBR</name>
<dbReference type="NCBIfam" id="TIGR01726">
    <property type="entry name" value="HEQRo_perm_3TM"/>
    <property type="match status" value="1"/>
</dbReference>
<dbReference type="InterPro" id="IPR051613">
    <property type="entry name" value="ABC_transp_permease_HisMQ"/>
</dbReference>
<dbReference type="CDD" id="cd06261">
    <property type="entry name" value="TM_PBP2"/>
    <property type="match status" value="1"/>
</dbReference>
<evidence type="ECO:0000256" key="3">
    <source>
        <dbReference type="ARBA" id="ARBA00022448"/>
    </source>
</evidence>
<reference evidence="12" key="1">
    <citation type="submission" date="2021-12" db="EMBL/GenBank/DDBJ databases">
        <authorList>
            <person name="Rodrigo-Torres L."/>
            <person name="Arahal R. D."/>
            <person name="Lucena T."/>
        </authorList>
    </citation>
    <scope>NUCLEOTIDE SEQUENCE</scope>
    <source>
        <strain evidence="12">CECT 8226</strain>
    </source>
</reference>
<comment type="similarity">
    <text evidence="2">Belongs to the binding-protein-dependent transport system permease family. HisMQ subfamily.</text>
</comment>
<dbReference type="InterPro" id="IPR010065">
    <property type="entry name" value="AA_ABC_transptr_permease_3TM"/>
</dbReference>
<evidence type="ECO:0000313" key="12">
    <source>
        <dbReference type="EMBL" id="CAH0529864.1"/>
    </source>
</evidence>
<evidence type="ECO:0000256" key="2">
    <source>
        <dbReference type="ARBA" id="ARBA00010072"/>
    </source>
</evidence>
<proteinExistence type="inferred from homology"/>
<keyword evidence="13" id="KW-1185">Reference proteome</keyword>
<feature type="domain" description="ABC transmembrane type-1" evidence="11">
    <location>
        <begin position="23"/>
        <end position="222"/>
    </location>
</feature>
<sequence length="236" mass="25281">MNEAFELLGFGEGGWGPALMKGAWITMQISIGGFAVGLLVGLITALAKLNAPKPIKRVANAYTTVCRAVPELLLIILLFYGGSSLINALSGMLGFGDVDVAGMPVAIVVLGLVQGAYSSEIFRGAIKAVNIGQIEASYAYGMSRAQTFWRVTLPMMAPNALAGLSNLWVYIIKDSALISVVGTNELLYTAKQAGGSTREYLIFFGAAAAIYYIITLISSYGLKLLENHLRRWQPKH</sequence>
<evidence type="ECO:0000256" key="4">
    <source>
        <dbReference type="ARBA" id="ARBA00022475"/>
    </source>
</evidence>
<evidence type="ECO:0000256" key="6">
    <source>
        <dbReference type="ARBA" id="ARBA00022692"/>
    </source>
</evidence>
<evidence type="ECO:0000256" key="9">
    <source>
        <dbReference type="ARBA" id="ARBA00023136"/>
    </source>
</evidence>
<evidence type="ECO:0000256" key="1">
    <source>
        <dbReference type="ARBA" id="ARBA00004429"/>
    </source>
</evidence>
<accession>A0ABN8DKL3</accession>
<evidence type="ECO:0000256" key="10">
    <source>
        <dbReference type="RuleBase" id="RU363032"/>
    </source>
</evidence>
<dbReference type="RefSeq" id="WP_237486423.1">
    <property type="nucleotide sequence ID" value="NZ_CAKLCM010000003.1"/>
</dbReference>
<gene>
    <name evidence="12" type="primary">occQ</name>
    <name evidence="12" type="ORF">VHP8226_03620</name>
</gene>
<evidence type="ECO:0000256" key="7">
    <source>
        <dbReference type="ARBA" id="ARBA00022970"/>
    </source>
</evidence>
<feature type="transmembrane region" description="Helical" evidence="10">
    <location>
        <begin position="100"/>
        <end position="117"/>
    </location>
</feature>
<dbReference type="InterPro" id="IPR000515">
    <property type="entry name" value="MetI-like"/>
</dbReference>
<dbReference type="Proteomes" id="UP000838160">
    <property type="component" value="Unassembled WGS sequence"/>
</dbReference>
<dbReference type="SUPFAM" id="SSF161098">
    <property type="entry name" value="MetI-like"/>
    <property type="match status" value="1"/>
</dbReference>
<feature type="transmembrane region" description="Helical" evidence="10">
    <location>
        <begin position="23"/>
        <end position="47"/>
    </location>
</feature>
<organism evidence="12 13">
    <name type="scientific">Vibrio hippocampi</name>
    <dbReference type="NCBI Taxonomy" id="654686"/>
    <lineage>
        <taxon>Bacteria</taxon>
        <taxon>Pseudomonadati</taxon>
        <taxon>Pseudomonadota</taxon>
        <taxon>Gammaproteobacteria</taxon>
        <taxon>Vibrionales</taxon>
        <taxon>Vibrionaceae</taxon>
        <taxon>Vibrio</taxon>
    </lineage>
</organism>
<comment type="subcellular location">
    <subcellularLocation>
        <location evidence="1">Cell inner membrane</location>
        <topology evidence="1">Multi-pass membrane protein</topology>
    </subcellularLocation>
    <subcellularLocation>
        <location evidence="10">Cell membrane</location>
        <topology evidence="10">Multi-pass membrane protein</topology>
    </subcellularLocation>
</comment>
<dbReference type="Gene3D" id="1.10.3720.10">
    <property type="entry name" value="MetI-like"/>
    <property type="match status" value="1"/>
</dbReference>
<dbReference type="PANTHER" id="PTHR30133:SF2">
    <property type="entry name" value="ARGININE ABC TRANSPORTER PERMEASE PROTEIN ARTQ"/>
    <property type="match status" value="1"/>
</dbReference>